<evidence type="ECO:0000313" key="1">
    <source>
        <dbReference type="EMBL" id="QHU05725.1"/>
    </source>
</evidence>
<evidence type="ECO:0008006" key="2">
    <source>
        <dbReference type="Google" id="ProtNLM"/>
    </source>
</evidence>
<proteinExistence type="predicted"/>
<organism evidence="1">
    <name type="scientific">viral metagenome</name>
    <dbReference type="NCBI Taxonomy" id="1070528"/>
    <lineage>
        <taxon>unclassified sequences</taxon>
        <taxon>metagenomes</taxon>
        <taxon>organismal metagenomes</taxon>
    </lineage>
</organism>
<reference evidence="1" key="1">
    <citation type="journal article" date="2020" name="Nature">
        <title>Giant virus diversity and host interactions through global metagenomics.</title>
        <authorList>
            <person name="Schulz F."/>
            <person name="Roux S."/>
            <person name="Paez-Espino D."/>
            <person name="Jungbluth S."/>
            <person name="Walsh D.A."/>
            <person name="Denef V.J."/>
            <person name="McMahon K.D."/>
            <person name="Konstantinidis K.T."/>
            <person name="Eloe-Fadrosh E.A."/>
            <person name="Kyrpides N.C."/>
            <person name="Woyke T."/>
        </authorList>
    </citation>
    <scope>NUCLEOTIDE SEQUENCE</scope>
    <source>
        <strain evidence="1">GVMAG-M-3300027736-24</strain>
    </source>
</reference>
<dbReference type="AlphaFoldDB" id="A0A6C0JIU0"/>
<sequence>MEIDKFADIQCSRFNDKILRIDFIVKHSVPTTLQWTFAMEETKNLMEQLKKVDTPFFFVFDVREVGLLSLDCIKEFTQTMVQNAKLLEERLYASAAIAQGNIIKHIFDIINLLYKTKKPLSVVSNIDEALKFVQIHIDKDLQVENSN</sequence>
<dbReference type="EMBL" id="MN740418">
    <property type="protein sequence ID" value="QHU05725.1"/>
    <property type="molecule type" value="Genomic_DNA"/>
</dbReference>
<protein>
    <recommendedName>
        <fullName evidence="2">STAS domain-containing protein</fullName>
    </recommendedName>
</protein>
<name>A0A6C0JIU0_9ZZZZ</name>
<accession>A0A6C0JIU0</accession>